<dbReference type="Pfam" id="PF00731">
    <property type="entry name" value="AIRC"/>
    <property type="match status" value="1"/>
</dbReference>
<dbReference type="RefSeq" id="WP_020887827.1">
    <property type="nucleotide sequence ID" value="NZ_ATHI01000030.1"/>
</dbReference>
<evidence type="ECO:0000259" key="1">
    <source>
        <dbReference type="SMART" id="SM01001"/>
    </source>
</evidence>
<dbReference type="PANTHER" id="PTHR43064:SF1">
    <property type="entry name" value="SLL1489 PROTEIN"/>
    <property type="match status" value="1"/>
</dbReference>
<protein>
    <submittedName>
        <fullName evidence="2">1-(5-phosphoribosyl)-5-amino-4-imidazole-carboxylate (AIR) carboxylase</fullName>
    </submittedName>
</protein>
<dbReference type="SMART" id="SM01001">
    <property type="entry name" value="AIRC"/>
    <property type="match status" value="1"/>
</dbReference>
<dbReference type="STRING" id="1121439.dsat_1130"/>
<dbReference type="SUPFAM" id="SSF52255">
    <property type="entry name" value="N5-CAIR mutase (phosphoribosylaminoimidazole carboxylase, PurE)"/>
    <property type="match status" value="1"/>
</dbReference>
<proteinExistence type="predicted"/>
<gene>
    <name evidence="2" type="ORF">dsat_1130</name>
</gene>
<reference evidence="2 3" key="1">
    <citation type="journal article" date="2013" name="Genome Announc.">
        <title>Draft genome sequences for three mercury-methylating, sulfate-reducing bacteria.</title>
        <authorList>
            <person name="Brown S.D."/>
            <person name="Hurt R.A.Jr."/>
            <person name="Gilmour C.C."/>
            <person name="Elias D.A."/>
        </authorList>
    </citation>
    <scope>NUCLEOTIDE SEQUENCE [LARGE SCALE GENOMIC DNA]</scope>
    <source>
        <strain evidence="2 3">DSM 16529</strain>
    </source>
</reference>
<dbReference type="EMBL" id="ATHI01000030">
    <property type="protein sequence ID" value="EPR31003.1"/>
    <property type="molecule type" value="Genomic_DNA"/>
</dbReference>
<dbReference type="PATRIC" id="fig|1121439.3.peg.2508"/>
<evidence type="ECO:0000313" key="3">
    <source>
        <dbReference type="Proteomes" id="UP000014975"/>
    </source>
</evidence>
<name>S7UFK1_9BACT</name>
<dbReference type="GO" id="GO:0016787">
    <property type="term" value="F:hydrolase activity"/>
    <property type="evidence" value="ECO:0007669"/>
    <property type="project" value="InterPro"/>
</dbReference>
<keyword evidence="3" id="KW-1185">Reference proteome</keyword>
<sequence length="266" mass="27379">MDDTRLRAILDDVSSGRMDAQTAHDALKGCRFAPYARLAEGICLDTSRAARTGQPEVVFGQGKDDRQLVAAVGGLRDAGQPALVTRLDPAQGEKLLTTFPEGEYWERPRLFSLGRSLELAEPWPASGEVMIVSAGAADLPVAMEALGAARFFGLSAGFLADVGVAGLHRLLQGVEALSVARLHVAVAGMEGALPSVLAGMFGKPVIAVPTSVGYGTGLSGLAALLTMLNSCAPGLCVVNIDNGYGAAALAAKLLAALSTPAPDERA</sequence>
<feature type="domain" description="PurE" evidence="1">
    <location>
        <begin position="127"/>
        <end position="259"/>
    </location>
</feature>
<dbReference type="GO" id="GO:0006189">
    <property type="term" value="P:'de novo' IMP biosynthetic process"/>
    <property type="evidence" value="ECO:0007669"/>
    <property type="project" value="InterPro"/>
</dbReference>
<dbReference type="Proteomes" id="UP000014975">
    <property type="component" value="Unassembled WGS sequence"/>
</dbReference>
<comment type="caution">
    <text evidence="2">The sequence shown here is derived from an EMBL/GenBank/DDBJ whole genome shotgun (WGS) entry which is preliminary data.</text>
</comment>
<dbReference type="Gene3D" id="3.40.50.1970">
    <property type="match status" value="1"/>
</dbReference>
<dbReference type="PANTHER" id="PTHR43064">
    <property type="entry name" value="PHOSPHORIBOSYLAMINOIMIDAZOLE CARBOXYLASE-RELATED"/>
    <property type="match status" value="1"/>
</dbReference>
<dbReference type="OrthoDB" id="9782511at2"/>
<organism evidence="2 3">
    <name type="scientific">Alkalidesulfovibrio alkalitolerans DSM 16529</name>
    <dbReference type="NCBI Taxonomy" id="1121439"/>
    <lineage>
        <taxon>Bacteria</taxon>
        <taxon>Pseudomonadati</taxon>
        <taxon>Thermodesulfobacteriota</taxon>
        <taxon>Desulfovibrionia</taxon>
        <taxon>Desulfovibrionales</taxon>
        <taxon>Desulfovibrionaceae</taxon>
        <taxon>Alkalidesulfovibrio</taxon>
    </lineage>
</organism>
<dbReference type="NCBIfam" id="NF033503">
    <property type="entry name" value="LarB"/>
    <property type="match status" value="1"/>
</dbReference>
<dbReference type="InterPro" id="IPR039476">
    <property type="entry name" value="P2CMN_synthase_LarB"/>
</dbReference>
<dbReference type="eggNOG" id="COG1691">
    <property type="taxonomic scope" value="Bacteria"/>
</dbReference>
<evidence type="ECO:0000313" key="2">
    <source>
        <dbReference type="EMBL" id="EPR31003.1"/>
    </source>
</evidence>
<dbReference type="InterPro" id="IPR000031">
    <property type="entry name" value="PurE_dom"/>
</dbReference>
<accession>S7UFK1</accession>
<dbReference type="AlphaFoldDB" id="S7UFK1"/>